<feature type="compositionally biased region" description="Low complexity" evidence="1">
    <location>
        <begin position="112"/>
        <end position="121"/>
    </location>
</feature>
<dbReference type="OrthoDB" id="48671at2759"/>
<dbReference type="EMBL" id="CAICTM010000683">
    <property type="protein sequence ID" value="CAB9514924.1"/>
    <property type="molecule type" value="Genomic_DNA"/>
</dbReference>
<feature type="domain" description="DUF6824" evidence="2">
    <location>
        <begin position="20"/>
        <end position="103"/>
    </location>
</feature>
<evidence type="ECO:0000313" key="3">
    <source>
        <dbReference type="EMBL" id="CAB9514924.1"/>
    </source>
</evidence>
<comment type="caution">
    <text evidence="3">The sequence shown here is derived from an EMBL/GenBank/DDBJ whole genome shotgun (WGS) entry which is preliminary data.</text>
</comment>
<evidence type="ECO:0000259" key="2">
    <source>
        <dbReference type="Pfam" id="PF20710"/>
    </source>
</evidence>
<sequence length="298" mass="34199">MAPKDNKETKPVITETRPDDILCGKEKACVSHPGSINFRAVIDKFAPKYQEAITKQEKMNVTKEIYESLGSQNSRFLKYNAKAKAWEELTSLLARDKISHALRFANREKKSSAPSSTTKSKSSAKKTHRRNGSDSSNSTLSTAATELSLEDFEDMMLDSEPLDFEADDSVNDKPYAYEIPFDNLPAPTPVYSHSYAPHYYQQQPYGHPPQPYYHSHHYHSYQHYAPAPQHHMPPHHYEEPRHYEQPREEAAMMAFPEKPDVELPTREGSMDIDLSDIMSEPLIEWDMQTDNVYTINCQ</sequence>
<accession>A0A9N8EAP2</accession>
<dbReference type="Proteomes" id="UP001153069">
    <property type="component" value="Unassembled WGS sequence"/>
</dbReference>
<reference evidence="3" key="1">
    <citation type="submission" date="2020-06" db="EMBL/GenBank/DDBJ databases">
        <authorList>
            <consortium name="Plant Systems Biology data submission"/>
        </authorList>
    </citation>
    <scope>NUCLEOTIDE SEQUENCE</scope>
    <source>
        <strain evidence="3">D6</strain>
    </source>
</reference>
<proteinExistence type="predicted"/>
<evidence type="ECO:0000313" key="4">
    <source>
        <dbReference type="Proteomes" id="UP001153069"/>
    </source>
</evidence>
<keyword evidence="4" id="KW-1185">Reference proteome</keyword>
<dbReference type="Pfam" id="PF20710">
    <property type="entry name" value="DUF6824"/>
    <property type="match status" value="1"/>
</dbReference>
<evidence type="ECO:0000256" key="1">
    <source>
        <dbReference type="SAM" id="MobiDB-lite"/>
    </source>
</evidence>
<name>A0A9N8EAP2_9STRA</name>
<organism evidence="3 4">
    <name type="scientific">Seminavis robusta</name>
    <dbReference type="NCBI Taxonomy" id="568900"/>
    <lineage>
        <taxon>Eukaryota</taxon>
        <taxon>Sar</taxon>
        <taxon>Stramenopiles</taxon>
        <taxon>Ochrophyta</taxon>
        <taxon>Bacillariophyta</taxon>
        <taxon>Bacillariophyceae</taxon>
        <taxon>Bacillariophycidae</taxon>
        <taxon>Naviculales</taxon>
        <taxon>Naviculaceae</taxon>
        <taxon>Seminavis</taxon>
    </lineage>
</organism>
<feature type="region of interest" description="Disordered" evidence="1">
    <location>
        <begin position="104"/>
        <end position="141"/>
    </location>
</feature>
<dbReference type="AlphaFoldDB" id="A0A9N8EAP2"/>
<gene>
    <name evidence="3" type="ORF">SEMRO_684_G186710.1</name>
</gene>
<dbReference type="InterPro" id="IPR049227">
    <property type="entry name" value="DUF6824"/>
</dbReference>
<protein>
    <recommendedName>
        <fullName evidence="2">DUF6824 domain-containing protein</fullName>
    </recommendedName>
</protein>